<feature type="transmembrane region" description="Helical" evidence="1">
    <location>
        <begin position="349"/>
        <end position="369"/>
    </location>
</feature>
<feature type="transmembrane region" description="Helical" evidence="1">
    <location>
        <begin position="67"/>
        <end position="87"/>
    </location>
</feature>
<gene>
    <name evidence="2" type="ORF">M0651_13215</name>
</gene>
<feature type="transmembrane region" description="Helical" evidence="1">
    <location>
        <begin position="381"/>
        <end position="401"/>
    </location>
</feature>
<protein>
    <submittedName>
        <fullName evidence="2">Uncharacterized protein</fullName>
    </submittedName>
</protein>
<feature type="transmembrane region" description="Helical" evidence="1">
    <location>
        <begin position="458"/>
        <end position="476"/>
    </location>
</feature>
<keyword evidence="1" id="KW-1133">Transmembrane helix</keyword>
<dbReference type="AlphaFoldDB" id="A0A9X2BTN5"/>
<dbReference type="Proteomes" id="UP001139534">
    <property type="component" value="Unassembled WGS sequence"/>
</dbReference>
<feature type="transmembrane region" description="Helical" evidence="1">
    <location>
        <begin position="206"/>
        <end position="225"/>
    </location>
</feature>
<feature type="transmembrane region" description="Helical" evidence="1">
    <location>
        <begin position="266"/>
        <end position="287"/>
    </location>
</feature>
<feature type="transmembrane region" description="Helical" evidence="1">
    <location>
        <begin position="93"/>
        <end position="117"/>
    </location>
</feature>
<evidence type="ECO:0000313" key="3">
    <source>
        <dbReference type="Proteomes" id="UP001139534"/>
    </source>
</evidence>
<keyword evidence="3" id="KW-1185">Reference proteome</keyword>
<dbReference type="EMBL" id="JALPRK010000011">
    <property type="protein sequence ID" value="MCK8488136.1"/>
    <property type="molecule type" value="Genomic_DNA"/>
</dbReference>
<accession>A0A9X2BTN5</accession>
<feature type="transmembrane region" description="Helical" evidence="1">
    <location>
        <begin position="496"/>
        <end position="514"/>
    </location>
</feature>
<name>A0A9X2BTN5_9BACL</name>
<feature type="transmembrane region" description="Helical" evidence="1">
    <location>
        <begin position="520"/>
        <end position="537"/>
    </location>
</feature>
<feature type="transmembrane region" description="Helical" evidence="1">
    <location>
        <begin position="422"/>
        <end position="452"/>
    </location>
</feature>
<keyword evidence="1" id="KW-0812">Transmembrane</keyword>
<proteinExistence type="predicted"/>
<comment type="caution">
    <text evidence="2">The sequence shown here is derived from an EMBL/GenBank/DDBJ whole genome shotgun (WGS) entry which is preliminary data.</text>
</comment>
<evidence type="ECO:0000313" key="2">
    <source>
        <dbReference type="EMBL" id="MCK8488136.1"/>
    </source>
</evidence>
<evidence type="ECO:0000256" key="1">
    <source>
        <dbReference type="SAM" id="Phobius"/>
    </source>
</evidence>
<reference evidence="2" key="1">
    <citation type="submission" date="2022-04" db="EMBL/GenBank/DDBJ databases">
        <authorList>
            <person name="Seo M.-J."/>
        </authorList>
    </citation>
    <scope>NUCLEOTIDE SEQUENCE</scope>
    <source>
        <strain evidence="2">MBLB2552</strain>
    </source>
</reference>
<feature type="transmembrane region" description="Helical" evidence="1">
    <location>
        <begin position="138"/>
        <end position="162"/>
    </location>
</feature>
<keyword evidence="1" id="KW-0472">Membrane</keyword>
<sequence>MEEMKSLQVLDRFRGLFVKMGVDYPVMRRIVQVKLTMDARRVPTLVNKSKKKSQNETEDGNQFLRSLWLYVIFGGFSSMFVLMGDNLLFEASILFGIIMFMVMTAMISDFSSVLLDIRDRSILATKPISRRTLTMAKTVHIFIYLFFLTGAVAVIPLAVGLFRQGIGFFALMLLELILMDLLIVVLTALLYLVVLRFFDGEKLKDMINYVQIGMTITITVGYQVLVRLFDFTAMDIVFKPEWWQYLLPPVWVGAAFHTLLHPNGGLTYVGLAALSIVVPLAAFLLYLKLMPALERNLQKLAEPSTKSSQSSGKALRRLSDWLCSTPQESAFFRFAWALMGTEREFKLKVYPSLGFSIVFPFIFLFSNGLDQGLEGISGTRTYLFIYFSGIMVPSLIMMLRYSSQYKAAWIYRTAPISGEAPIYKGALLACLVRLMLPLYMAEAAIFAVLFGASILPDLIVAGVAMQGFAILCFVFLRKGLPFSEPFEAAGQQNQTLVIMGLMLLLGGFGLLHWLATTLPFGVVAYGILMIVGTWLGWRRAFRTRETKKEETPDGI</sequence>
<organism evidence="2 3">
    <name type="scientific">Paenibacillus mellifer</name>
    <dbReference type="NCBI Taxonomy" id="2937794"/>
    <lineage>
        <taxon>Bacteria</taxon>
        <taxon>Bacillati</taxon>
        <taxon>Bacillota</taxon>
        <taxon>Bacilli</taxon>
        <taxon>Bacillales</taxon>
        <taxon>Paenibacillaceae</taxon>
        <taxon>Paenibacillus</taxon>
    </lineage>
</organism>
<dbReference type="RefSeq" id="WP_248552219.1">
    <property type="nucleotide sequence ID" value="NZ_JALPRK010000011.1"/>
</dbReference>
<feature type="transmembrane region" description="Helical" evidence="1">
    <location>
        <begin position="168"/>
        <end position="194"/>
    </location>
</feature>